<dbReference type="InterPro" id="IPR058525">
    <property type="entry name" value="DUF8212"/>
</dbReference>
<sequence length="712" mass="80490">MRALHTITGKFVEIDPRDPNTKYAILSHTWDSEGEQTYQELWEIQNRYALKHYDGDLSPSSAGRHELGSPYFPSPSGPSDASSVSAHLTTSSASEPSRTVTPESVYPPGADTPSSQPCTHLGPILSDRDLSPKVREACRVAREAGYQYIWIDSCCIDKMSSSELSESINSMYQWYALADVCYAFLASVPHEDDHQGEDSCFRECRWFTRGWTLQELIAPTDVVFLSKTWTSIGTKRSLATLVAEITNVSYNALLHIEPLEEFSVAQRLSWASTRKTTRVEDRAYSLLGIFDINMPTLYGEGNRAFRRLQEEIMRRIPDQSLFAWTSFSFLEPPFQLREPGEWKTTIQEHDHPSLLASSLDDFSKCSNLEAVSPDEVVRRLQQYQANLPAANYEVTPYGTRTQLLVISLSNYLRLHPGVGLYGYREVGSRPGQYAWLRSEASNERQSRYSLSRYYVAIIGCEHKQFPGRLLGRVCYIHPFSSSVESGIDFLTCGRVVVESPTGSRQPSQESESCTLDILPLSPAALARLHSSEIEYKTMYLPHPSRDVAGLFERVRRKPHESVDLVLPRKVCDALYANGYKADVRRLDGIDSTTTHLVTLSHLRDTHAVVIEFQHALVGHSQDQEMTFKLKAYAQNAFRGPDDGEKRSQADFGPRIAEEVDGTASLPWKRVICHWQALLDLGGDKLPLMMRLRLAFATRNHYILHIDLETLFL</sequence>
<accession>A0A2G8RP96</accession>
<keyword evidence="5" id="KW-1185">Reference proteome</keyword>
<dbReference type="Pfam" id="PF26640">
    <property type="entry name" value="DUF8212"/>
    <property type="match status" value="1"/>
</dbReference>
<dbReference type="InterPro" id="IPR010730">
    <property type="entry name" value="HET"/>
</dbReference>
<evidence type="ECO:0000256" key="1">
    <source>
        <dbReference type="SAM" id="MobiDB-lite"/>
    </source>
</evidence>
<dbReference type="Pfam" id="PF06985">
    <property type="entry name" value="HET"/>
    <property type="match status" value="1"/>
</dbReference>
<evidence type="ECO:0000313" key="5">
    <source>
        <dbReference type="Proteomes" id="UP000230002"/>
    </source>
</evidence>
<feature type="region of interest" description="Disordered" evidence="1">
    <location>
        <begin position="60"/>
        <end position="118"/>
    </location>
</feature>
<dbReference type="Proteomes" id="UP000230002">
    <property type="component" value="Unassembled WGS sequence"/>
</dbReference>
<dbReference type="PANTHER" id="PTHR10622:SF12">
    <property type="entry name" value="HET DOMAIN-CONTAINING PROTEIN"/>
    <property type="match status" value="1"/>
</dbReference>
<evidence type="ECO:0000313" key="4">
    <source>
        <dbReference type="EMBL" id="PIL23332.1"/>
    </source>
</evidence>
<reference evidence="4 5" key="1">
    <citation type="journal article" date="2015" name="Sci. Rep.">
        <title>Chromosome-level genome map provides insights into diverse defense mechanisms in the medicinal fungus Ganoderma sinense.</title>
        <authorList>
            <person name="Zhu Y."/>
            <person name="Xu J."/>
            <person name="Sun C."/>
            <person name="Zhou S."/>
            <person name="Xu H."/>
            <person name="Nelson D.R."/>
            <person name="Qian J."/>
            <person name="Song J."/>
            <person name="Luo H."/>
            <person name="Xiang L."/>
            <person name="Li Y."/>
            <person name="Xu Z."/>
            <person name="Ji A."/>
            <person name="Wang L."/>
            <person name="Lu S."/>
            <person name="Hayward A."/>
            <person name="Sun W."/>
            <person name="Li X."/>
            <person name="Schwartz D.C."/>
            <person name="Wang Y."/>
            <person name="Chen S."/>
        </authorList>
    </citation>
    <scope>NUCLEOTIDE SEQUENCE [LARGE SCALE GENOMIC DNA]</scope>
    <source>
        <strain evidence="4 5">ZZ0214-1</strain>
    </source>
</reference>
<evidence type="ECO:0000259" key="2">
    <source>
        <dbReference type="Pfam" id="PF06985"/>
    </source>
</evidence>
<dbReference type="AlphaFoldDB" id="A0A2G8RP96"/>
<feature type="domain" description="Heterokaryon incompatibility" evidence="2">
    <location>
        <begin position="128"/>
        <end position="189"/>
    </location>
</feature>
<evidence type="ECO:0000259" key="3">
    <source>
        <dbReference type="Pfam" id="PF26640"/>
    </source>
</evidence>
<name>A0A2G8RP96_9APHY</name>
<feature type="compositionally biased region" description="Polar residues" evidence="1">
    <location>
        <begin position="86"/>
        <end position="102"/>
    </location>
</feature>
<dbReference type="OrthoDB" id="2749026at2759"/>
<feature type="domain" description="DUF8212" evidence="3">
    <location>
        <begin position="303"/>
        <end position="543"/>
    </location>
</feature>
<dbReference type="EMBL" id="AYKW01000068">
    <property type="protein sequence ID" value="PIL23332.1"/>
    <property type="molecule type" value="Genomic_DNA"/>
</dbReference>
<dbReference type="PANTHER" id="PTHR10622">
    <property type="entry name" value="HET DOMAIN-CONTAINING PROTEIN"/>
    <property type="match status" value="1"/>
</dbReference>
<protein>
    <submittedName>
        <fullName evidence="4">Uncharacterized protein</fullName>
    </submittedName>
</protein>
<gene>
    <name evidence="4" type="ORF">GSI_14643</name>
</gene>
<proteinExistence type="predicted"/>
<dbReference type="STRING" id="1077348.A0A2G8RP96"/>
<comment type="caution">
    <text evidence="4">The sequence shown here is derived from an EMBL/GenBank/DDBJ whole genome shotgun (WGS) entry which is preliminary data.</text>
</comment>
<organism evidence="4 5">
    <name type="scientific">Ganoderma sinense ZZ0214-1</name>
    <dbReference type="NCBI Taxonomy" id="1077348"/>
    <lineage>
        <taxon>Eukaryota</taxon>
        <taxon>Fungi</taxon>
        <taxon>Dikarya</taxon>
        <taxon>Basidiomycota</taxon>
        <taxon>Agaricomycotina</taxon>
        <taxon>Agaricomycetes</taxon>
        <taxon>Polyporales</taxon>
        <taxon>Polyporaceae</taxon>
        <taxon>Ganoderma</taxon>
    </lineage>
</organism>